<evidence type="ECO:0000256" key="1">
    <source>
        <dbReference type="SAM" id="MobiDB-lite"/>
    </source>
</evidence>
<comment type="caution">
    <text evidence="2">The sequence shown here is derived from an EMBL/GenBank/DDBJ whole genome shotgun (WGS) entry which is preliminary data.</text>
</comment>
<accession>A0ABV9A0B8</accession>
<organism evidence="2 3">
    <name type="scientific">Streptomyces ovatisporus</name>
    <dbReference type="NCBI Taxonomy" id="1128682"/>
    <lineage>
        <taxon>Bacteria</taxon>
        <taxon>Bacillati</taxon>
        <taxon>Actinomycetota</taxon>
        <taxon>Actinomycetes</taxon>
        <taxon>Kitasatosporales</taxon>
        <taxon>Streptomycetaceae</taxon>
        <taxon>Streptomyces</taxon>
    </lineage>
</organism>
<sequence>MGDEREAPPAAAKEEAAKEEAAKEEAGQGGDEPVRDVPAGAGPAPAGPEEHEEAVRRRVLLAKVREANAQSLKWPR</sequence>
<feature type="region of interest" description="Disordered" evidence="1">
    <location>
        <begin position="1"/>
        <end position="57"/>
    </location>
</feature>
<evidence type="ECO:0000313" key="2">
    <source>
        <dbReference type="EMBL" id="MFC4493024.1"/>
    </source>
</evidence>
<keyword evidence="3" id="KW-1185">Reference proteome</keyword>
<feature type="compositionally biased region" description="Basic and acidic residues" evidence="1">
    <location>
        <begin position="1"/>
        <end position="26"/>
    </location>
</feature>
<dbReference type="Proteomes" id="UP001595997">
    <property type="component" value="Unassembled WGS sequence"/>
</dbReference>
<gene>
    <name evidence="2" type="ORF">ACFPA8_02600</name>
</gene>
<dbReference type="EMBL" id="JBHSFH010000003">
    <property type="protein sequence ID" value="MFC4493024.1"/>
    <property type="molecule type" value="Genomic_DNA"/>
</dbReference>
<protein>
    <submittedName>
        <fullName evidence="2">Uncharacterized protein</fullName>
    </submittedName>
</protein>
<proteinExistence type="predicted"/>
<reference evidence="3" key="1">
    <citation type="journal article" date="2019" name="Int. J. Syst. Evol. Microbiol.">
        <title>The Global Catalogue of Microorganisms (GCM) 10K type strain sequencing project: providing services to taxonomists for standard genome sequencing and annotation.</title>
        <authorList>
            <consortium name="The Broad Institute Genomics Platform"/>
            <consortium name="The Broad Institute Genome Sequencing Center for Infectious Disease"/>
            <person name="Wu L."/>
            <person name="Ma J."/>
        </authorList>
    </citation>
    <scope>NUCLEOTIDE SEQUENCE [LARGE SCALE GENOMIC DNA]</scope>
    <source>
        <strain evidence="3">CGMCC 4.7357</strain>
    </source>
</reference>
<name>A0ABV9A0B8_9ACTN</name>
<evidence type="ECO:0000313" key="3">
    <source>
        <dbReference type="Proteomes" id="UP001595997"/>
    </source>
</evidence>
<dbReference type="RefSeq" id="WP_386441590.1">
    <property type="nucleotide sequence ID" value="NZ_JBHSFH010000003.1"/>
</dbReference>